<dbReference type="RefSeq" id="WP_219068202.1">
    <property type="nucleotide sequence ID" value="NZ_CAJUXY010000032.1"/>
</dbReference>
<accession>A0ABY4QRI5</accession>
<dbReference type="EMBL" id="CP097321">
    <property type="protein sequence ID" value="UQX13558.1"/>
    <property type="molecule type" value="Genomic_DNA"/>
</dbReference>
<dbReference type="Proteomes" id="UP001056610">
    <property type="component" value="Plasmid unnamed"/>
</dbReference>
<gene>
    <name evidence="2" type="ORF">M5I08_25540</name>
</gene>
<evidence type="ECO:0000256" key="1">
    <source>
        <dbReference type="SAM" id="MobiDB-lite"/>
    </source>
</evidence>
<evidence type="ECO:0000313" key="2">
    <source>
        <dbReference type="EMBL" id="UQX13558.1"/>
    </source>
</evidence>
<proteinExistence type="predicted"/>
<keyword evidence="3" id="KW-1185">Reference proteome</keyword>
<evidence type="ECO:0000313" key="3">
    <source>
        <dbReference type="Proteomes" id="UP001056610"/>
    </source>
</evidence>
<geneLocation type="plasmid" evidence="2 3">
    <name>unnamed</name>
</geneLocation>
<reference evidence="2" key="1">
    <citation type="submission" date="2022-05" db="EMBL/GenBank/DDBJ databases">
        <title>A methanotrophic Mycobacterium dominates a cave microbial ecosystem.</title>
        <authorList>
            <person name="Van Spanning R.J.M."/>
            <person name="Guan Q."/>
            <person name="Melkonian C."/>
            <person name="Gallant J."/>
            <person name="Polerecky L."/>
            <person name="Flot J.-F."/>
            <person name="Brandt B.W."/>
            <person name="Braster M."/>
            <person name="Iturbe Espinoza P."/>
            <person name="Aerts J."/>
            <person name="Meima-Franke M."/>
            <person name="Piersma S.R."/>
            <person name="Bunduc C."/>
            <person name="Ummels R."/>
            <person name="Pain A."/>
            <person name="Fleming E.J."/>
            <person name="van der Wel N."/>
            <person name="Gherman V.D."/>
            <person name="Sarbu S.M."/>
            <person name="Bodelier P.L.E."/>
            <person name="Bitter W."/>
        </authorList>
    </citation>
    <scope>NUCLEOTIDE SEQUENCE</scope>
    <source>
        <strain evidence="2">Sulfur Cave</strain>
        <plasmid evidence="2">unnamed</plasmid>
    </source>
</reference>
<organism evidence="2 3">
    <name type="scientific">Candidatus Mycobacterium methanotrophicum</name>
    <dbReference type="NCBI Taxonomy" id="2943498"/>
    <lineage>
        <taxon>Bacteria</taxon>
        <taxon>Bacillati</taxon>
        <taxon>Actinomycetota</taxon>
        <taxon>Actinomycetes</taxon>
        <taxon>Mycobacteriales</taxon>
        <taxon>Mycobacteriaceae</taxon>
        <taxon>Mycobacterium</taxon>
    </lineage>
</organism>
<name>A0ABY4QRI5_9MYCO</name>
<feature type="region of interest" description="Disordered" evidence="1">
    <location>
        <begin position="94"/>
        <end position="118"/>
    </location>
</feature>
<feature type="compositionally biased region" description="Polar residues" evidence="1">
    <location>
        <begin position="96"/>
        <end position="106"/>
    </location>
</feature>
<keyword evidence="2" id="KW-0614">Plasmid</keyword>
<sequence length="118" mass="12166">MSDDNAAHRDVFTAVRPLLTHLIYAAAGAWVAATVLTGRLPAPTATTVPAPPNSGVVRVVVVVDAPGRDHDICPDRPLPPVTPGLVIGRVPAMTSPIPQATPQSRNARGAGATAQVRK</sequence>
<protein>
    <submittedName>
        <fullName evidence="2">Uncharacterized protein</fullName>
    </submittedName>
</protein>